<dbReference type="Proteomes" id="UP000053766">
    <property type="component" value="Unassembled WGS sequence"/>
</dbReference>
<dbReference type="Pfam" id="PF25137">
    <property type="entry name" value="ADH_Fe_C"/>
    <property type="match status" value="1"/>
</dbReference>
<evidence type="ECO:0000256" key="3">
    <source>
        <dbReference type="ARBA" id="ARBA00010005"/>
    </source>
</evidence>
<dbReference type="EC" id="1.1.99.24" evidence="4"/>
<dbReference type="CDD" id="cd08190">
    <property type="entry name" value="HOT"/>
    <property type="match status" value="1"/>
</dbReference>
<dbReference type="Gene3D" id="3.40.50.1970">
    <property type="match status" value="1"/>
</dbReference>
<keyword evidence="7" id="KW-0496">Mitochondrion</keyword>
<evidence type="ECO:0000256" key="2">
    <source>
        <dbReference type="ARBA" id="ARBA00004173"/>
    </source>
</evidence>
<keyword evidence="13" id="KW-1185">Reference proteome</keyword>
<comment type="function">
    <text evidence="8">Catalyzes the cofactor-independent reversible oxidation of gamma-hydroxybutyrate (GHB) to succinic semialdehyde (SSA) coupled to reduction of 2-ketoglutarate (2-KG) to D-2-hydroxyglutarate (D-2-HG). L-3-hydroxybutyrate (L-3-OHB) is also a substrate for HOT when using 2-KG as hydrogen acceptor, resulting in the formation of D-2-HG.</text>
</comment>
<dbReference type="InterPro" id="IPR001670">
    <property type="entry name" value="ADH_Fe/GldA"/>
</dbReference>
<protein>
    <recommendedName>
        <fullName evidence="4">hydroxyacid-oxoacid transhydrogenase</fullName>
        <ecNumber evidence="4">1.1.99.24</ecNumber>
    </recommendedName>
</protein>
<evidence type="ECO:0000259" key="11">
    <source>
        <dbReference type="Pfam" id="PF25137"/>
    </source>
</evidence>
<dbReference type="GO" id="GO:0047988">
    <property type="term" value="F:hydroxyacid-oxoacid transhydrogenase activity"/>
    <property type="evidence" value="ECO:0007669"/>
    <property type="project" value="UniProtKB-EC"/>
</dbReference>
<dbReference type="Pfam" id="PF00465">
    <property type="entry name" value="Fe-ADH"/>
    <property type="match status" value="1"/>
</dbReference>
<proteinExistence type="inferred from homology"/>
<accession>A0A0D8Y4K5</accession>
<feature type="domain" description="Fe-containing alcohol dehydrogenase-like C-terminal" evidence="11">
    <location>
        <begin position="294"/>
        <end position="361"/>
    </location>
</feature>
<evidence type="ECO:0000256" key="4">
    <source>
        <dbReference type="ARBA" id="ARBA00013182"/>
    </source>
</evidence>
<comment type="catalytic activity">
    <reaction evidence="9">
        <text>4-hydroxybutanoate + 2-oxoglutarate = (R)-2-hydroxyglutarate + succinate semialdehyde</text>
        <dbReference type="Rhea" id="RHEA:24734"/>
        <dbReference type="ChEBI" id="CHEBI:15801"/>
        <dbReference type="ChEBI" id="CHEBI:16724"/>
        <dbReference type="ChEBI" id="CHEBI:16810"/>
        <dbReference type="ChEBI" id="CHEBI:57706"/>
        <dbReference type="EC" id="1.1.99.24"/>
    </reaction>
</comment>
<dbReference type="FunFam" id="3.40.50.1970:FF:000003">
    <property type="entry name" value="Alcohol dehydrogenase, iron-containing"/>
    <property type="match status" value="1"/>
</dbReference>
<keyword evidence="6" id="KW-0560">Oxidoreductase</keyword>
<dbReference type="InterPro" id="IPR042157">
    <property type="entry name" value="HOT"/>
</dbReference>
<dbReference type="PANTHER" id="PTHR11496">
    <property type="entry name" value="ALCOHOL DEHYDROGENASE"/>
    <property type="match status" value="1"/>
</dbReference>
<name>A0A0D8Y4K5_DICVI</name>
<comment type="similarity">
    <text evidence="3">Belongs to the iron-containing alcohol dehydrogenase family. Hydroxyacid-oxoacid transhydrogenase subfamily.</text>
</comment>
<keyword evidence="5" id="KW-0809">Transit peptide</keyword>
<gene>
    <name evidence="12" type="ORF">DICVIV_02895</name>
</gene>
<evidence type="ECO:0000313" key="13">
    <source>
        <dbReference type="Proteomes" id="UP000053766"/>
    </source>
</evidence>
<dbReference type="STRING" id="29172.A0A0D8Y4K5"/>
<dbReference type="GO" id="GO:0004022">
    <property type="term" value="F:alcohol dehydrogenase (NAD+) activity"/>
    <property type="evidence" value="ECO:0007669"/>
    <property type="project" value="InterPro"/>
</dbReference>
<evidence type="ECO:0000256" key="1">
    <source>
        <dbReference type="ARBA" id="ARBA00000813"/>
    </source>
</evidence>
<evidence type="ECO:0000256" key="9">
    <source>
        <dbReference type="ARBA" id="ARBA00049496"/>
    </source>
</evidence>
<dbReference type="InterPro" id="IPR039697">
    <property type="entry name" value="Alcohol_dehydrogenase_Fe"/>
</dbReference>
<evidence type="ECO:0000313" key="12">
    <source>
        <dbReference type="EMBL" id="KJH50934.1"/>
    </source>
</evidence>
<dbReference type="InterPro" id="IPR056798">
    <property type="entry name" value="ADH_Fe_C"/>
</dbReference>
<evidence type="ECO:0000256" key="6">
    <source>
        <dbReference type="ARBA" id="ARBA00023002"/>
    </source>
</evidence>
<dbReference type="GO" id="GO:0046872">
    <property type="term" value="F:metal ion binding"/>
    <property type="evidence" value="ECO:0007669"/>
    <property type="project" value="InterPro"/>
</dbReference>
<dbReference type="GO" id="GO:0005739">
    <property type="term" value="C:mitochondrion"/>
    <property type="evidence" value="ECO:0007669"/>
    <property type="project" value="UniProtKB-SubCell"/>
</dbReference>
<sequence>MIRNIARGFLERMMQTVGTVCPLHYHDHNSLSVKRLSGNRGTKDYAFEMICSTIRFGNGVTCEIGYDVKNLGTKHALVVTDRNVASTIGFKTVVQSLQSLGVRYTVFDDVLIEPNDESMLKAVNFARNSACDSFVAVGGGSVIDTAKVAALYTSNPDAEFFDFVCPPFGKNLIPPNPILPLIAVPTTAGTGSETTGAAIMDLPKHNCKSGIRQRCIKPLLAIVDPQNIESQLQQNRNPACIILTHYFLFGMPRNVAIYSGFDVFCHALESYTALPFNQRVPCPLRPQLRPLYQGSNPISDIWSLEALKIIRKYFRRSVNDCFDNEAKYHMLLASVFAGIGFGNAGVHLCHGLIESLSVMYKSSRKAFYVSSQGKSYFDVDYPAKKALIPHGLSVVITAAADFEFLAPAFPERHAEAARQLGVDVPISADSDYIAKKLCDEIRGYMRDFNVPNGLKDLGFQFSDIVVLWLADSLETEKKAEMLVKTRMIN</sequence>
<dbReference type="Gene3D" id="1.20.1090.10">
    <property type="entry name" value="Dehydroquinate synthase-like - alpha domain"/>
    <property type="match status" value="1"/>
</dbReference>
<evidence type="ECO:0000259" key="10">
    <source>
        <dbReference type="Pfam" id="PF00465"/>
    </source>
</evidence>
<dbReference type="SUPFAM" id="SSF56796">
    <property type="entry name" value="Dehydroquinate synthase-like"/>
    <property type="match status" value="1"/>
</dbReference>
<comment type="subcellular location">
    <subcellularLocation>
        <location evidence="2">Mitochondrion</location>
    </subcellularLocation>
</comment>
<evidence type="ECO:0000256" key="5">
    <source>
        <dbReference type="ARBA" id="ARBA00022946"/>
    </source>
</evidence>
<feature type="domain" description="Alcohol dehydrogenase iron-type/glycerol dehydrogenase GldA" evidence="10">
    <location>
        <begin position="53"/>
        <end position="225"/>
    </location>
</feature>
<dbReference type="AlphaFoldDB" id="A0A0D8Y4K5"/>
<dbReference type="EMBL" id="KN716194">
    <property type="protein sequence ID" value="KJH50934.1"/>
    <property type="molecule type" value="Genomic_DNA"/>
</dbReference>
<evidence type="ECO:0000256" key="8">
    <source>
        <dbReference type="ARBA" id="ARBA00024921"/>
    </source>
</evidence>
<reference evidence="12 13" key="1">
    <citation type="submission" date="2013-11" db="EMBL/GenBank/DDBJ databases">
        <title>Draft genome of the bovine lungworm Dictyocaulus viviparus.</title>
        <authorList>
            <person name="Mitreva M."/>
        </authorList>
    </citation>
    <scope>NUCLEOTIDE SEQUENCE [LARGE SCALE GENOMIC DNA]</scope>
    <source>
        <strain evidence="12 13">HannoverDv2000</strain>
    </source>
</reference>
<dbReference type="OrthoDB" id="339764at2759"/>
<evidence type="ECO:0000256" key="7">
    <source>
        <dbReference type="ARBA" id="ARBA00023128"/>
    </source>
</evidence>
<comment type="catalytic activity">
    <reaction evidence="1">
        <text>(S)-3-hydroxybutanoate + 2-oxoglutarate = (R)-2-hydroxyglutarate + acetoacetate</text>
        <dbReference type="Rhea" id="RHEA:23048"/>
        <dbReference type="ChEBI" id="CHEBI:11047"/>
        <dbReference type="ChEBI" id="CHEBI:13705"/>
        <dbReference type="ChEBI" id="CHEBI:15801"/>
        <dbReference type="ChEBI" id="CHEBI:16810"/>
        <dbReference type="EC" id="1.1.99.24"/>
    </reaction>
</comment>
<reference evidence="13" key="2">
    <citation type="journal article" date="2016" name="Sci. Rep.">
        <title>Dictyocaulus viviparus genome, variome and transcriptome elucidate lungworm biology and support future intervention.</title>
        <authorList>
            <person name="McNulty S.N."/>
            <person name="Strube C."/>
            <person name="Rosa B.A."/>
            <person name="Martin J.C."/>
            <person name="Tyagi R."/>
            <person name="Choi Y.J."/>
            <person name="Wang Q."/>
            <person name="Hallsworth Pepin K."/>
            <person name="Zhang X."/>
            <person name="Ozersky P."/>
            <person name="Wilson R.K."/>
            <person name="Sternberg P.W."/>
            <person name="Gasser R.B."/>
            <person name="Mitreva M."/>
        </authorList>
    </citation>
    <scope>NUCLEOTIDE SEQUENCE [LARGE SCALE GENOMIC DNA]</scope>
    <source>
        <strain evidence="13">HannoverDv2000</strain>
    </source>
</reference>
<organism evidence="12 13">
    <name type="scientific">Dictyocaulus viviparus</name>
    <name type="common">Bovine lungworm</name>
    <dbReference type="NCBI Taxonomy" id="29172"/>
    <lineage>
        <taxon>Eukaryota</taxon>
        <taxon>Metazoa</taxon>
        <taxon>Ecdysozoa</taxon>
        <taxon>Nematoda</taxon>
        <taxon>Chromadorea</taxon>
        <taxon>Rhabditida</taxon>
        <taxon>Rhabditina</taxon>
        <taxon>Rhabditomorpha</taxon>
        <taxon>Strongyloidea</taxon>
        <taxon>Metastrongylidae</taxon>
        <taxon>Dictyocaulus</taxon>
    </lineage>
</organism>
<dbReference type="PANTHER" id="PTHR11496:SF83">
    <property type="entry name" value="HYDROXYACID-OXOACID TRANSHYDROGENASE, MITOCHONDRIAL"/>
    <property type="match status" value="1"/>
</dbReference>